<keyword evidence="4" id="KW-1185">Reference proteome</keyword>
<dbReference type="PIRSF" id="PIRSF003230">
    <property type="entry name" value="YbgC"/>
    <property type="match status" value="1"/>
</dbReference>
<dbReference type="EMBL" id="CP001390">
    <property type="protein sequence ID" value="ACM20265.1"/>
    <property type="molecule type" value="Genomic_DNA"/>
</dbReference>
<dbReference type="InterPro" id="IPR029069">
    <property type="entry name" value="HotDog_dom_sf"/>
</dbReference>
<protein>
    <submittedName>
        <fullName evidence="3">Acyl-CoA thioesterase</fullName>
    </submittedName>
</protein>
<organism evidence="3 4">
    <name type="scientific">Geotalea daltonii (strain DSM 22248 / JCM 15807 / FRC-32)</name>
    <name type="common">Geobacter daltonii</name>
    <dbReference type="NCBI Taxonomy" id="316067"/>
    <lineage>
        <taxon>Bacteria</taxon>
        <taxon>Pseudomonadati</taxon>
        <taxon>Thermodesulfobacteriota</taxon>
        <taxon>Desulfuromonadia</taxon>
        <taxon>Geobacterales</taxon>
        <taxon>Geobacteraceae</taxon>
        <taxon>Geotalea</taxon>
    </lineage>
</organism>
<dbReference type="GO" id="GO:0047617">
    <property type="term" value="F:fatty acyl-CoA hydrolase activity"/>
    <property type="evidence" value="ECO:0007669"/>
    <property type="project" value="TreeGrafter"/>
</dbReference>
<dbReference type="eggNOG" id="COG0824">
    <property type="taxonomic scope" value="Bacteria"/>
</dbReference>
<dbReference type="InterPro" id="IPR050563">
    <property type="entry name" value="4-hydroxybenzoyl-CoA_TE"/>
</dbReference>
<evidence type="ECO:0000256" key="2">
    <source>
        <dbReference type="ARBA" id="ARBA00022801"/>
    </source>
</evidence>
<dbReference type="HOGENOM" id="CLU_101141_3_0_7"/>
<accession>B9M7H7</accession>
<dbReference type="PANTHER" id="PTHR31793:SF27">
    <property type="entry name" value="NOVEL THIOESTERASE SUPERFAMILY DOMAIN AND SAPOSIN A-TYPE DOMAIN CONTAINING PROTEIN (0610012H03RIK)"/>
    <property type="match status" value="1"/>
</dbReference>
<dbReference type="PANTHER" id="PTHR31793">
    <property type="entry name" value="4-HYDROXYBENZOYL-COA THIOESTERASE FAMILY MEMBER"/>
    <property type="match status" value="1"/>
</dbReference>
<sequence length="148" mass="16876">MKLTRNESAVNFHETLIKVRFNEVDAYRVAWHGHYVAWMEIGRNDLAERFDVGVEQISDAGFMAPVVDLSIKYKRPARFGEELRVRTRVKRTETSTLEFTCDIVGEDGQLTASGRTVHVLTDMNGVLQYTLPPVIAERLEKMMAFLGV</sequence>
<dbReference type="AlphaFoldDB" id="B9M7H7"/>
<dbReference type="CDD" id="cd00586">
    <property type="entry name" value="4HBT"/>
    <property type="match status" value="1"/>
</dbReference>
<comment type="similarity">
    <text evidence="1">Belongs to the 4-hydroxybenzoyl-CoA thioesterase family.</text>
</comment>
<gene>
    <name evidence="3" type="ordered locus">Geob_1908</name>
</gene>
<dbReference type="InterPro" id="IPR006684">
    <property type="entry name" value="YbgC/YbaW"/>
</dbReference>
<evidence type="ECO:0000313" key="3">
    <source>
        <dbReference type="EMBL" id="ACM20265.1"/>
    </source>
</evidence>
<keyword evidence="2" id="KW-0378">Hydrolase</keyword>
<dbReference type="KEGG" id="geo:Geob_1908"/>
<proteinExistence type="inferred from homology"/>
<dbReference type="Proteomes" id="UP000007721">
    <property type="component" value="Chromosome"/>
</dbReference>
<evidence type="ECO:0000256" key="1">
    <source>
        <dbReference type="ARBA" id="ARBA00005953"/>
    </source>
</evidence>
<dbReference type="Pfam" id="PF13279">
    <property type="entry name" value="4HBT_2"/>
    <property type="match status" value="1"/>
</dbReference>
<dbReference type="STRING" id="316067.Geob_1908"/>
<dbReference type="SUPFAM" id="SSF54637">
    <property type="entry name" value="Thioesterase/thiol ester dehydrase-isomerase"/>
    <property type="match status" value="1"/>
</dbReference>
<reference evidence="3 4" key="1">
    <citation type="submission" date="2009-01" db="EMBL/GenBank/DDBJ databases">
        <title>Complete sequence of Geobacter sp. FRC-32.</title>
        <authorList>
            <consortium name="US DOE Joint Genome Institute"/>
            <person name="Lucas S."/>
            <person name="Copeland A."/>
            <person name="Lapidus A."/>
            <person name="Glavina del Rio T."/>
            <person name="Dalin E."/>
            <person name="Tice H."/>
            <person name="Bruce D."/>
            <person name="Goodwin L."/>
            <person name="Pitluck S."/>
            <person name="Saunders E."/>
            <person name="Brettin T."/>
            <person name="Detter J.C."/>
            <person name="Han C."/>
            <person name="Larimer F."/>
            <person name="Land M."/>
            <person name="Hauser L."/>
            <person name="Kyrpides N."/>
            <person name="Ovchinnikova G."/>
            <person name="Kostka J."/>
            <person name="Richardson P."/>
        </authorList>
    </citation>
    <scope>NUCLEOTIDE SEQUENCE [LARGE SCALE GENOMIC DNA]</scope>
    <source>
        <strain evidence="4">DSM 22248 / JCM 15807 / FRC-32</strain>
    </source>
</reference>
<name>B9M7H7_GEODF</name>
<dbReference type="RefSeq" id="WP_012646994.1">
    <property type="nucleotide sequence ID" value="NC_011979.1"/>
</dbReference>
<dbReference type="Gene3D" id="3.10.129.10">
    <property type="entry name" value="Hotdog Thioesterase"/>
    <property type="match status" value="1"/>
</dbReference>
<evidence type="ECO:0000313" key="4">
    <source>
        <dbReference type="Proteomes" id="UP000007721"/>
    </source>
</evidence>